<dbReference type="InterPro" id="IPR001882">
    <property type="entry name" value="Biotin_BS"/>
</dbReference>
<dbReference type="Gene3D" id="2.40.50.100">
    <property type="match status" value="1"/>
</dbReference>
<dbReference type="PROSITE" id="PS50968">
    <property type="entry name" value="BIOTINYL_LIPOYL"/>
    <property type="match status" value="1"/>
</dbReference>
<dbReference type="InterPro" id="IPR013785">
    <property type="entry name" value="Aldolase_TIM"/>
</dbReference>
<feature type="domain" description="Lipoyl-binding" evidence="2">
    <location>
        <begin position="515"/>
        <end position="594"/>
    </location>
</feature>
<evidence type="ECO:0000313" key="5">
    <source>
        <dbReference type="Proteomes" id="UP001281217"/>
    </source>
</evidence>
<dbReference type="Pfam" id="PF02436">
    <property type="entry name" value="PYC_OADA"/>
    <property type="match status" value="1"/>
</dbReference>
<accession>A0ABU5BVQ6</accession>
<dbReference type="CDD" id="cd07937">
    <property type="entry name" value="DRE_TIM_PC_TC_5S"/>
    <property type="match status" value="1"/>
</dbReference>
<dbReference type="SUPFAM" id="SSF51569">
    <property type="entry name" value="Aldolase"/>
    <property type="match status" value="1"/>
</dbReference>
<name>A0ABU5BVQ6_9GAMM</name>
<dbReference type="InterPro" id="IPR005776">
    <property type="entry name" value="OadA"/>
</dbReference>
<dbReference type="InterPro" id="IPR003379">
    <property type="entry name" value="Carboxylase_cons_dom"/>
</dbReference>
<keyword evidence="5" id="KW-1185">Reference proteome</keyword>
<organism evidence="4 5">
    <name type="scientific">Halopseudomonas formosensis</name>
    <dbReference type="NCBI Taxonomy" id="1002526"/>
    <lineage>
        <taxon>Bacteria</taxon>
        <taxon>Pseudomonadati</taxon>
        <taxon>Pseudomonadota</taxon>
        <taxon>Gammaproteobacteria</taxon>
        <taxon>Pseudomonadales</taxon>
        <taxon>Pseudomonadaceae</taxon>
        <taxon>Halopseudomonas</taxon>
    </lineage>
</organism>
<protein>
    <submittedName>
        <fullName evidence="4">Sodium-extruding oxaloacetate decarboxylase subunit alpha</fullName>
    </submittedName>
</protein>
<dbReference type="NCBIfam" id="TIGR01108">
    <property type="entry name" value="oadA"/>
    <property type="match status" value="1"/>
</dbReference>
<dbReference type="Gene3D" id="3.20.20.70">
    <property type="entry name" value="Aldolase class I"/>
    <property type="match status" value="1"/>
</dbReference>
<dbReference type="Pfam" id="PF00364">
    <property type="entry name" value="Biotin_lipoyl"/>
    <property type="match status" value="1"/>
</dbReference>
<dbReference type="Pfam" id="PF00682">
    <property type="entry name" value="HMGL-like"/>
    <property type="match status" value="1"/>
</dbReference>
<comment type="caution">
    <text evidence="4">The sequence shown here is derived from an EMBL/GenBank/DDBJ whole genome shotgun (WGS) entry which is preliminary data.</text>
</comment>
<dbReference type="SUPFAM" id="SSF51230">
    <property type="entry name" value="Single hybrid motif"/>
    <property type="match status" value="1"/>
</dbReference>
<dbReference type="SUPFAM" id="SSF89000">
    <property type="entry name" value="post-HMGL domain-like"/>
    <property type="match status" value="1"/>
</dbReference>
<gene>
    <name evidence="4" type="primary">oadA</name>
    <name evidence="4" type="ORF">RED13_001258</name>
</gene>
<dbReference type="InterPro" id="IPR055268">
    <property type="entry name" value="PCB-like"/>
</dbReference>
<keyword evidence="1" id="KW-0092">Biotin</keyword>
<evidence type="ECO:0000313" key="4">
    <source>
        <dbReference type="EMBL" id="MDX9686839.1"/>
    </source>
</evidence>
<dbReference type="Proteomes" id="UP001281217">
    <property type="component" value="Unassembled WGS sequence"/>
</dbReference>
<dbReference type="NCBIfam" id="NF010643">
    <property type="entry name" value="PRK14040.1"/>
    <property type="match status" value="1"/>
</dbReference>
<dbReference type="CDD" id="cd06850">
    <property type="entry name" value="biotinyl_domain"/>
    <property type="match status" value="1"/>
</dbReference>
<dbReference type="PROSITE" id="PS00188">
    <property type="entry name" value="BIOTIN"/>
    <property type="match status" value="1"/>
</dbReference>
<dbReference type="NCBIfam" id="NF006761">
    <property type="entry name" value="PRK09282.1"/>
    <property type="match status" value="1"/>
</dbReference>
<evidence type="ECO:0000259" key="3">
    <source>
        <dbReference type="PROSITE" id="PS50991"/>
    </source>
</evidence>
<evidence type="ECO:0000256" key="1">
    <source>
        <dbReference type="ARBA" id="ARBA00023267"/>
    </source>
</evidence>
<dbReference type="PANTHER" id="PTHR43778">
    <property type="entry name" value="PYRUVATE CARBOXYLASE"/>
    <property type="match status" value="1"/>
</dbReference>
<dbReference type="RefSeq" id="WP_320330835.1">
    <property type="nucleotide sequence ID" value="NZ_JAVRDO010000003.1"/>
</dbReference>
<dbReference type="InterPro" id="IPR000891">
    <property type="entry name" value="PYR_CT"/>
</dbReference>
<proteinExistence type="predicted"/>
<dbReference type="PROSITE" id="PS50991">
    <property type="entry name" value="PYR_CT"/>
    <property type="match status" value="1"/>
</dbReference>
<dbReference type="EMBL" id="JAVRDO010000003">
    <property type="protein sequence ID" value="MDX9686839.1"/>
    <property type="molecule type" value="Genomic_DNA"/>
</dbReference>
<reference evidence="5" key="1">
    <citation type="submission" date="2023-07" db="EMBL/GenBank/DDBJ databases">
        <authorList>
            <person name="de Witt J."/>
        </authorList>
    </citation>
    <scope>NUCLEOTIDE SEQUENCE [LARGE SCALE GENOMIC DNA]</scope>
    <source>
        <strain evidence="5">FZJ</strain>
    </source>
</reference>
<feature type="domain" description="Pyruvate carboxyltransferase" evidence="3">
    <location>
        <begin position="9"/>
        <end position="269"/>
    </location>
</feature>
<sequence length="594" mass="63934">MSDLQSGALGITDVILRDAHQSILATRMRLEDMLPIADKLDRVGFWSVESWGGATFDACIRYLGEDPWERIRELKKAMPNTRQQMLLRGQNLLGYRHYADDVVEKFVERAAVNGVDVFRVFDAMNDPRNLETALKAVHQVGKHAQGTISYTTSPVHTLDMWVDLARRIEDMGADSLAIKDMAGILTPYVAFELVSRLKQTLSIPIHMQCHATAGLSSAAILKAAEAGIDNVDTAISSMSMTYGHSPTESIVAMFQNTPRDTGLDLNLLEEVAAYFREVRKKYAKFEGNLKGVDARILVAQVPGGMLTNMESQLKEQGAEDKFDQVLEEIPRVREDLGFIPLVTPTSQIVGTQAVLNVLTGERYKSITKETAGVLKGEYGAAPAPFNAALQARVLDGGEAITCRPADLLEPEMDRLTEELRELAAEKGIQLGANEIDDVLTYALFPQIGLKFLENRGNPAAFEPVPTGREKVAAPAEGPEVYTVSVNGRDFVVQVSEGGDISGIKPLGGAGSSAATAPASAPAGEGEPQAAPLAGNIFKVLVSPGDHVEEGQLILILEAMKMETEVRAKRAGVIGSVAVKAGDAVSVGDTLVTIG</sequence>
<dbReference type="InterPro" id="IPR011053">
    <property type="entry name" value="Single_hybrid_motif"/>
</dbReference>
<dbReference type="PANTHER" id="PTHR43778:SF2">
    <property type="entry name" value="PYRUVATE CARBOXYLASE, MITOCHONDRIAL"/>
    <property type="match status" value="1"/>
</dbReference>
<evidence type="ECO:0000259" key="2">
    <source>
        <dbReference type="PROSITE" id="PS50968"/>
    </source>
</evidence>
<dbReference type="InterPro" id="IPR000089">
    <property type="entry name" value="Biotin_lipoyl"/>
</dbReference>